<proteinExistence type="predicted"/>
<reference evidence="2 3" key="1">
    <citation type="submission" date="2019-03" db="EMBL/GenBank/DDBJ databases">
        <title>First draft genome of Liparis tanakae, snailfish: a comprehensive survey of snailfish specific genes.</title>
        <authorList>
            <person name="Kim W."/>
            <person name="Song I."/>
            <person name="Jeong J.-H."/>
            <person name="Kim D."/>
            <person name="Kim S."/>
            <person name="Ryu S."/>
            <person name="Song J.Y."/>
            <person name="Lee S.K."/>
        </authorList>
    </citation>
    <scope>NUCLEOTIDE SEQUENCE [LARGE SCALE GENOMIC DNA]</scope>
    <source>
        <tissue evidence="2">Muscle</tissue>
    </source>
</reference>
<feature type="region of interest" description="Disordered" evidence="1">
    <location>
        <begin position="1"/>
        <end position="35"/>
    </location>
</feature>
<dbReference type="AlphaFoldDB" id="A0A4Z2EW38"/>
<dbReference type="Proteomes" id="UP000314294">
    <property type="component" value="Unassembled WGS sequence"/>
</dbReference>
<evidence type="ECO:0000313" key="3">
    <source>
        <dbReference type="Proteomes" id="UP000314294"/>
    </source>
</evidence>
<evidence type="ECO:0000313" key="2">
    <source>
        <dbReference type="EMBL" id="TNN33019.1"/>
    </source>
</evidence>
<protein>
    <submittedName>
        <fullName evidence="2">Uncharacterized protein</fullName>
    </submittedName>
</protein>
<name>A0A4Z2EW38_9TELE</name>
<keyword evidence="3" id="KW-1185">Reference proteome</keyword>
<comment type="caution">
    <text evidence="2">The sequence shown here is derived from an EMBL/GenBank/DDBJ whole genome shotgun (WGS) entry which is preliminary data.</text>
</comment>
<organism evidence="2 3">
    <name type="scientific">Liparis tanakae</name>
    <name type="common">Tanaka's snailfish</name>
    <dbReference type="NCBI Taxonomy" id="230148"/>
    <lineage>
        <taxon>Eukaryota</taxon>
        <taxon>Metazoa</taxon>
        <taxon>Chordata</taxon>
        <taxon>Craniata</taxon>
        <taxon>Vertebrata</taxon>
        <taxon>Euteleostomi</taxon>
        <taxon>Actinopterygii</taxon>
        <taxon>Neopterygii</taxon>
        <taxon>Teleostei</taxon>
        <taxon>Neoteleostei</taxon>
        <taxon>Acanthomorphata</taxon>
        <taxon>Eupercaria</taxon>
        <taxon>Perciformes</taxon>
        <taxon>Cottioidei</taxon>
        <taxon>Cottales</taxon>
        <taxon>Liparidae</taxon>
        <taxon>Liparis</taxon>
    </lineage>
</organism>
<accession>A0A4Z2EW38</accession>
<evidence type="ECO:0000256" key="1">
    <source>
        <dbReference type="SAM" id="MobiDB-lite"/>
    </source>
</evidence>
<gene>
    <name evidence="2" type="ORF">EYF80_056820</name>
</gene>
<dbReference type="EMBL" id="SRLO01002389">
    <property type="protein sequence ID" value="TNN33019.1"/>
    <property type="molecule type" value="Genomic_DNA"/>
</dbReference>
<sequence length="88" mass="9640">MLVSSKTSADRLGERGDEEETASERVGASSSSLPHDDWFNLELQMTPYHNHILMQHNYAFVLLAVASSAEAIGGCGEEEACERGDARR</sequence>